<gene>
    <name evidence="11" type="ORF">CKJ80_11205</name>
</gene>
<name>A0AB36RHL0_9CORY</name>
<dbReference type="GO" id="GO:0015920">
    <property type="term" value="P:lipopolysaccharide transport"/>
    <property type="evidence" value="ECO:0007669"/>
    <property type="project" value="TreeGrafter"/>
</dbReference>
<evidence type="ECO:0000256" key="3">
    <source>
        <dbReference type="ARBA" id="ARBA00022448"/>
    </source>
</evidence>
<sequence>MSTVTEPIEVDVQGLKRLQSRPPVHEYLQDIWKTRNFILLNAKTSANRNGRDTFLGRIWIVLDPLMQTAFYGFIFGLVLQVSRGMDNFPGFLAIGVVFFRIATRGLTSGTNLVRRSRAMISSFNFPRGAVVIGDTLKHAFDGVAPALVAVTLAILWQSDKPVYWTVVLVLPLYFLMQMFCLGCSFVVARACAFVPDLRSVVNLVNRGLFFLSGVFFSVDRFVNHPALDMLMKLNPVYQFLSSVRVSVLDGTVPSMFTWCYLIAWSLGLTVIGILYFWAAEGRYATLR</sequence>
<keyword evidence="8 9" id="KW-0472">Membrane</keyword>
<dbReference type="InterPro" id="IPR013525">
    <property type="entry name" value="ABC2_TM"/>
</dbReference>
<feature type="domain" description="ABC transmembrane type-2" evidence="10">
    <location>
        <begin position="55"/>
        <end position="279"/>
    </location>
</feature>
<dbReference type="PANTHER" id="PTHR30413">
    <property type="entry name" value="INNER MEMBRANE TRANSPORT PERMEASE"/>
    <property type="match status" value="1"/>
</dbReference>
<protein>
    <recommendedName>
        <fullName evidence="9">Transport permease protein</fullName>
    </recommendedName>
</protein>
<evidence type="ECO:0000259" key="10">
    <source>
        <dbReference type="PROSITE" id="PS51012"/>
    </source>
</evidence>
<dbReference type="EMBL" id="NSGP01000021">
    <property type="protein sequence ID" value="PAT09079.1"/>
    <property type="molecule type" value="Genomic_DNA"/>
</dbReference>
<keyword evidence="3 9" id="KW-0813">Transport</keyword>
<evidence type="ECO:0000256" key="9">
    <source>
        <dbReference type="RuleBase" id="RU361157"/>
    </source>
</evidence>
<feature type="transmembrane region" description="Helical" evidence="9">
    <location>
        <begin position="135"/>
        <end position="156"/>
    </location>
</feature>
<keyword evidence="7 9" id="KW-1133">Transmembrane helix</keyword>
<dbReference type="GO" id="GO:0005886">
    <property type="term" value="C:plasma membrane"/>
    <property type="evidence" value="ECO:0007669"/>
    <property type="project" value="UniProtKB-SubCell"/>
</dbReference>
<feature type="transmembrane region" description="Helical" evidence="9">
    <location>
        <begin position="255"/>
        <end position="278"/>
    </location>
</feature>
<dbReference type="Proteomes" id="UP000218041">
    <property type="component" value="Unassembled WGS sequence"/>
</dbReference>
<evidence type="ECO:0000313" key="11">
    <source>
        <dbReference type="EMBL" id="PAT09079.1"/>
    </source>
</evidence>
<organism evidence="11 12">
    <name type="scientific">Corynebacterium hadale</name>
    <dbReference type="NCBI Taxonomy" id="2026255"/>
    <lineage>
        <taxon>Bacteria</taxon>
        <taxon>Bacillati</taxon>
        <taxon>Actinomycetota</taxon>
        <taxon>Actinomycetes</taxon>
        <taxon>Mycobacteriales</taxon>
        <taxon>Corynebacteriaceae</taxon>
        <taxon>Corynebacterium</taxon>
    </lineage>
</organism>
<evidence type="ECO:0000256" key="5">
    <source>
        <dbReference type="ARBA" id="ARBA00022519"/>
    </source>
</evidence>
<evidence type="ECO:0000256" key="4">
    <source>
        <dbReference type="ARBA" id="ARBA00022475"/>
    </source>
</evidence>
<keyword evidence="6 9" id="KW-0812">Transmembrane</keyword>
<feature type="transmembrane region" description="Helical" evidence="9">
    <location>
        <begin position="58"/>
        <end position="79"/>
    </location>
</feature>
<feature type="transmembrane region" description="Helical" evidence="9">
    <location>
        <begin position="91"/>
        <end position="114"/>
    </location>
</feature>
<evidence type="ECO:0000313" key="12">
    <source>
        <dbReference type="Proteomes" id="UP000218041"/>
    </source>
</evidence>
<comment type="caution">
    <text evidence="11">The sequence shown here is derived from an EMBL/GenBank/DDBJ whole genome shotgun (WGS) entry which is preliminary data.</text>
</comment>
<evidence type="ECO:0000256" key="8">
    <source>
        <dbReference type="ARBA" id="ARBA00023136"/>
    </source>
</evidence>
<evidence type="ECO:0000256" key="6">
    <source>
        <dbReference type="ARBA" id="ARBA00022692"/>
    </source>
</evidence>
<dbReference type="Pfam" id="PF01061">
    <property type="entry name" value="ABC2_membrane"/>
    <property type="match status" value="1"/>
</dbReference>
<comment type="subcellular location">
    <subcellularLocation>
        <location evidence="1">Cell inner membrane</location>
        <topology evidence="1">Multi-pass membrane protein</topology>
    </subcellularLocation>
    <subcellularLocation>
        <location evidence="9">Cell membrane</location>
        <topology evidence="9">Multi-pass membrane protein</topology>
    </subcellularLocation>
</comment>
<dbReference type="AlphaFoldDB" id="A0AB36RHL0"/>
<accession>A0AB36RHL0</accession>
<dbReference type="InterPro" id="IPR047817">
    <property type="entry name" value="ABC2_TM_bact-type"/>
</dbReference>
<evidence type="ECO:0000256" key="2">
    <source>
        <dbReference type="ARBA" id="ARBA00007783"/>
    </source>
</evidence>
<evidence type="ECO:0000256" key="1">
    <source>
        <dbReference type="ARBA" id="ARBA00004429"/>
    </source>
</evidence>
<feature type="transmembrane region" description="Helical" evidence="9">
    <location>
        <begin position="200"/>
        <end position="218"/>
    </location>
</feature>
<reference evidence="11 12" key="1">
    <citation type="submission" date="2017-08" db="EMBL/GenBank/DDBJ databases">
        <title>Whole genome sequences of 6 clinical strains closest to Corynebacterium imitans.</title>
        <authorList>
            <person name="Bernier A.-M."/>
            <person name="Burdz T."/>
            <person name="Bernard K."/>
        </authorList>
    </citation>
    <scope>NUCLEOTIDE SEQUENCE [LARGE SCALE GENOMIC DNA]</scope>
    <source>
        <strain evidence="11 12">NML92-0415</strain>
    </source>
</reference>
<evidence type="ECO:0000256" key="7">
    <source>
        <dbReference type="ARBA" id="ARBA00022989"/>
    </source>
</evidence>
<keyword evidence="5" id="KW-0997">Cell inner membrane</keyword>
<comment type="similarity">
    <text evidence="2 9">Belongs to the ABC-2 integral membrane protein family.</text>
</comment>
<dbReference type="GO" id="GO:0140359">
    <property type="term" value="F:ABC-type transporter activity"/>
    <property type="evidence" value="ECO:0007669"/>
    <property type="project" value="InterPro"/>
</dbReference>
<feature type="transmembrane region" description="Helical" evidence="9">
    <location>
        <begin position="162"/>
        <end position="188"/>
    </location>
</feature>
<proteinExistence type="inferred from homology"/>
<keyword evidence="4 9" id="KW-1003">Cell membrane</keyword>
<dbReference type="PANTHER" id="PTHR30413:SF8">
    <property type="entry name" value="TRANSPORT PERMEASE PROTEIN"/>
    <property type="match status" value="1"/>
</dbReference>
<dbReference type="PROSITE" id="PS51012">
    <property type="entry name" value="ABC_TM2"/>
    <property type="match status" value="1"/>
</dbReference>